<proteinExistence type="predicted"/>
<comment type="caution">
    <text evidence="1">The sequence shown here is derived from an EMBL/GenBank/DDBJ whole genome shotgun (WGS) entry which is preliminary data.</text>
</comment>
<gene>
    <name evidence="1" type="ORF">TIFTF001_031755</name>
</gene>
<dbReference type="Proteomes" id="UP001187192">
    <property type="component" value="Unassembled WGS sequence"/>
</dbReference>
<keyword evidence="2" id="KW-1185">Reference proteome</keyword>
<protein>
    <submittedName>
        <fullName evidence="1">Uncharacterized protein</fullName>
    </submittedName>
</protein>
<dbReference type="EMBL" id="BTGU01000132">
    <property type="protein sequence ID" value="GMN62664.1"/>
    <property type="molecule type" value="Genomic_DNA"/>
</dbReference>
<organism evidence="1 2">
    <name type="scientific">Ficus carica</name>
    <name type="common">Common fig</name>
    <dbReference type="NCBI Taxonomy" id="3494"/>
    <lineage>
        <taxon>Eukaryota</taxon>
        <taxon>Viridiplantae</taxon>
        <taxon>Streptophyta</taxon>
        <taxon>Embryophyta</taxon>
        <taxon>Tracheophyta</taxon>
        <taxon>Spermatophyta</taxon>
        <taxon>Magnoliopsida</taxon>
        <taxon>eudicotyledons</taxon>
        <taxon>Gunneridae</taxon>
        <taxon>Pentapetalae</taxon>
        <taxon>rosids</taxon>
        <taxon>fabids</taxon>
        <taxon>Rosales</taxon>
        <taxon>Moraceae</taxon>
        <taxon>Ficeae</taxon>
        <taxon>Ficus</taxon>
    </lineage>
</organism>
<evidence type="ECO:0000313" key="1">
    <source>
        <dbReference type="EMBL" id="GMN62664.1"/>
    </source>
</evidence>
<sequence length="86" mass="9650">MDLGGRWQNHLRAVPFKLYAKSLHIMSSSISVGMFIDCTTWASLEHRERGRRTPELMLSLYAAVTRNVAPFVPPVSSIPQTLCFAS</sequence>
<dbReference type="AlphaFoldDB" id="A0AA88DVQ1"/>
<evidence type="ECO:0000313" key="2">
    <source>
        <dbReference type="Proteomes" id="UP001187192"/>
    </source>
</evidence>
<name>A0AA88DVQ1_FICCA</name>
<reference evidence="1" key="1">
    <citation type="submission" date="2023-07" db="EMBL/GenBank/DDBJ databases">
        <title>draft genome sequence of fig (Ficus carica).</title>
        <authorList>
            <person name="Takahashi T."/>
            <person name="Nishimura K."/>
        </authorList>
    </citation>
    <scope>NUCLEOTIDE SEQUENCE</scope>
</reference>
<accession>A0AA88DVQ1</accession>